<sequence length="78" mass="8834">MNDTNQRFSPIAVELEKDKKYSWCTCSHSNNQPLCDGSHRAEKATPPLTFIAEEDKKAFLCTCKLTKNPPYCDGSHKN</sequence>
<organism evidence="6 7">
    <name type="scientific">Arenibacter nanhaiticus</name>
    <dbReference type="NCBI Taxonomy" id="558155"/>
    <lineage>
        <taxon>Bacteria</taxon>
        <taxon>Pseudomonadati</taxon>
        <taxon>Bacteroidota</taxon>
        <taxon>Flavobacteriia</taxon>
        <taxon>Flavobacteriales</taxon>
        <taxon>Flavobacteriaceae</taxon>
        <taxon>Arenibacter</taxon>
    </lineage>
</organism>
<dbReference type="GO" id="GO:0046872">
    <property type="term" value="F:metal ion binding"/>
    <property type="evidence" value="ECO:0007669"/>
    <property type="project" value="UniProtKB-KW"/>
</dbReference>
<keyword evidence="4" id="KW-0411">Iron-sulfur</keyword>
<dbReference type="RefSeq" id="WP_072764106.1">
    <property type="nucleotide sequence ID" value="NZ_FQYX01000009.1"/>
</dbReference>
<protein>
    <submittedName>
        <fullName evidence="6">Iron-binding zinc finger CDGSH type</fullName>
    </submittedName>
</protein>
<dbReference type="EMBL" id="FQYX01000009">
    <property type="protein sequence ID" value="SHI99017.1"/>
    <property type="molecule type" value="Genomic_DNA"/>
</dbReference>
<keyword evidence="7" id="KW-1185">Reference proteome</keyword>
<accession>A0A1M6FMV5</accession>
<feature type="domain" description="Iron-binding zinc finger CDGSH type" evidence="5">
    <location>
        <begin position="47"/>
        <end position="78"/>
    </location>
</feature>
<dbReference type="Proteomes" id="UP000184231">
    <property type="component" value="Unassembled WGS sequence"/>
</dbReference>
<keyword evidence="3" id="KW-0408">Iron</keyword>
<evidence type="ECO:0000313" key="6">
    <source>
        <dbReference type="EMBL" id="SHI99017.1"/>
    </source>
</evidence>
<evidence type="ECO:0000256" key="4">
    <source>
        <dbReference type="ARBA" id="ARBA00023014"/>
    </source>
</evidence>
<dbReference type="InterPro" id="IPR052950">
    <property type="entry name" value="CISD"/>
</dbReference>
<dbReference type="STRING" id="558155.SAMN04487911_10922"/>
<dbReference type="Pfam" id="PF09360">
    <property type="entry name" value="zf-CDGSH"/>
    <property type="match status" value="2"/>
</dbReference>
<evidence type="ECO:0000256" key="2">
    <source>
        <dbReference type="ARBA" id="ARBA00022723"/>
    </source>
</evidence>
<dbReference type="InterPro" id="IPR018967">
    <property type="entry name" value="FeS-contain_CDGSH-typ"/>
</dbReference>
<evidence type="ECO:0000256" key="1">
    <source>
        <dbReference type="ARBA" id="ARBA00022714"/>
    </source>
</evidence>
<dbReference type="PANTHER" id="PTHR46491">
    <property type="entry name" value="CDGSH IRON SULFUR DOMAIN PROTEIN HOMOLOG"/>
    <property type="match status" value="1"/>
</dbReference>
<evidence type="ECO:0000256" key="3">
    <source>
        <dbReference type="ARBA" id="ARBA00023004"/>
    </source>
</evidence>
<dbReference type="OrthoDB" id="9795032at2"/>
<dbReference type="InterPro" id="IPR042216">
    <property type="entry name" value="MitoNEET_CISD"/>
</dbReference>
<dbReference type="SMART" id="SM00704">
    <property type="entry name" value="ZnF_CDGSH"/>
    <property type="match status" value="2"/>
</dbReference>
<dbReference type="PANTHER" id="PTHR46491:SF3">
    <property type="entry name" value="CDGSH IRON-SULFUR DOMAIN-CONTAINING PROTEIN 3, MITOCHONDRIAL"/>
    <property type="match status" value="1"/>
</dbReference>
<dbReference type="Gene3D" id="3.40.5.90">
    <property type="entry name" value="CDGSH iron-sulfur domain, mitoNEET-type"/>
    <property type="match status" value="2"/>
</dbReference>
<dbReference type="GO" id="GO:0005737">
    <property type="term" value="C:cytoplasm"/>
    <property type="evidence" value="ECO:0007669"/>
    <property type="project" value="UniProtKB-ARBA"/>
</dbReference>
<reference evidence="6 7" key="1">
    <citation type="submission" date="2016-11" db="EMBL/GenBank/DDBJ databases">
        <authorList>
            <person name="Jaros S."/>
            <person name="Januszkiewicz K."/>
            <person name="Wedrychowicz H."/>
        </authorList>
    </citation>
    <scope>NUCLEOTIDE SEQUENCE [LARGE SCALE GENOMIC DNA]</scope>
    <source>
        <strain evidence="6 7">CGMCC 1.8863</strain>
    </source>
</reference>
<proteinExistence type="predicted"/>
<dbReference type="GO" id="GO:0051537">
    <property type="term" value="F:2 iron, 2 sulfur cluster binding"/>
    <property type="evidence" value="ECO:0007669"/>
    <property type="project" value="UniProtKB-KW"/>
</dbReference>
<feature type="domain" description="Iron-binding zinc finger CDGSH type" evidence="5">
    <location>
        <begin position="8"/>
        <end position="45"/>
    </location>
</feature>
<keyword evidence="1" id="KW-0001">2Fe-2S</keyword>
<evidence type="ECO:0000313" key="7">
    <source>
        <dbReference type="Proteomes" id="UP000184231"/>
    </source>
</evidence>
<dbReference type="AlphaFoldDB" id="A0A1M6FMV5"/>
<gene>
    <name evidence="6" type="ORF">SAMN04487911_10922</name>
</gene>
<evidence type="ECO:0000259" key="5">
    <source>
        <dbReference type="SMART" id="SM00704"/>
    </source>
</evidence>
<keyword evidence="2" id="KW-0479">Metal-binding</keyword>
<name>A0A1M6FMV5_9FLAO</name>